<protein>
    <submittedName>
        <fullName evidence="2">ATP-binding protein</fullName>
    </submittedName>
</protein>
<evidence type="ECO:0000313" key="3">
    <source>
        <dbReference type="Proteomes" id="UP000509597"/>
    </source>
</evidence>
<dbReference type="AlphaFoldDB" id="A0A7H9BJE7"/>
<feature type="domain" description="Histidine kinase/HSP90-like ATPase" evidence="1">
    <location>
        <begin position="138"/>
        <end position="278"/>
    </location>
</feature>
<dbReference type="Proteomes" id="UP000509597">
    <property type="component" value="Chromosome"/>
</dbReference>
<dbReference type="SUPFAM" id="SSF55874">
    <property type="entry name" value="ATPase domain of HSP90 chaperone/DNA topoisomerase II/histidine kinase"/>
    <property type="match status" value="1"/>
</dbReference>
<accession>A0A7H9BJE7</accession>
<dbReference type="SMART" id="SM00387">
    <property type="entry name" value="HATPase_c"/>
    <property type="match status" value="1"/>
</dbReference>
<keyword evidence="2" id="KW-0547">Nucleotide-binding</keyword>
<keyword evidence="3" id="KW-1185">Reference proteome</keyword>
<reference evidence="2 3" key="1">
    <citation type="submission" date="2020-07" db="EMBL/GenBank/DDBJ databases">
        <title>Complete genome sequence of Chitinibacter sp. 2T18.</title>
        <authorList>
            <person name="Bae J.-W."/>
            <person name="Choi J.-W."/>
        </authorList>
    </citation>
    <scope>NUCLEOTIDE SEQUENCE [LARGE SCALE GENOMIC DNA]</scope>
    <source>
        <strain evidence="2 3">2T18</strain>
    </source>
</reference>
<name>A0A7H9BJE7_9NEIS</name>
<dbReference type="RefSeq" id="WP_179355283.1">
    <property type="nucleotide sequence ID" value="NZ_CP058627.1"/>
</dbReference>
<proteinExistence type="predicted"/>
<sequence length="291" mass="32978">MALKVKLPKRMNILTIDHLLSQTVDKSLTPISDEIVYDLAPLEFIDPTGVTVFSNLIEWLLSKGVAQRFDIPNKNAGAIRFLDDSLFFEHYAGKKIFNNASLRSTTLPLKWINHPQSHLWIENHCISWLAKALETSKKSLVELRMCLWELFNNIRDHSGKDTGCIFVQFFPKLKKIVITLSDFGIGIPANVKKVRPELSDGEAVILAMQEGFTTNTTVRNRGVGLFYLSQTVTNNGGEVSIRSGNAHIICSEYGYSDCSQRSGYYTGTVFEIMLRTDKFDRTLADDEEFEW</sequence>
<dbReference type="Gene3D" id="3.30.565.10">
    <property type="entry name" value="Histidine kinase-like ATPase, C-terminal domain"/>
    <property type="match status" value="1"/>
</dbReference>
<dbReference type="InterPro" id="IPR036890">
    <property type="entry name" value="HATPase_C_sf"/>
</dbReference>
<evidence type="ECO:0000259" key="1">
    <source>
        <dbReference type="SMART" id="SM00387"/>
    </source>
</evidence>
<dbReference type="EMBL" id="CP058627">
    <property type="protein sequence ID" value="QLG88780.1"/>
    <property type="molecule type" value="Genomic_DNA"/>
</dbReference>
<dbReference type="KEGG" id="chiz:HQ393_11350"/>
<gene>
    <name evidence="2" type="ORF">HQ393_11350</name>
</gene>
<dbReference type="GO" id="GO:0005524">
    <property type="term" value="F:ATP binding"/>
    <property type="evidence" value="ECO:0007669"/>
    <property type="project" value="UniProtKB-KW"/>
</dbReference>
<organism evidence="2 3">
    <name type="scientific">Chitinibacter bivalviorum</name>
    <dbReference type="NCBI Taxonomy" id="2739434"/>
    <lineage>
        <taxon>Bacteria</taxon>
        <taxon>Pseudomonadati</taxon>
        <taxon>Pseudomonadota</taxon>
        <taxon>Betaproteobacteria</taxon>
        <taxon>Neisseriales</taxon>
        <taxon>Chitinibacteraceae</taxon>
        <taxon>Chitinibacter</taxon>
    </lineage>
</organism>
<evidence type="ECO:0000313" key="2">
    <source>
        <dbReference type="EMBL" id="QLG88780.1"/>
    </source>
</evidence>
<dbReference type="Pfam" id="PF02518">
    <property type="entry name" value="HATPase_c"/>
    <property type="match status" value="1"/>
</dbReference>
<keyword evidence="2" id="KW-0067">ATP-binding</keyword>
<dbReference type="InterPro" id="IPR003594">
    <property type="entry name" value="HATPase_dom"/>
</dbReference>